<evidence type="ECO:0000313" key="3">
    <source>
        <dbReference type="Proteomes" id="UP000005017"/>
    </source>
</evidence>
<dbReference type="STRING" id="679192.HMPREF9013_0469"/>
<organism evidence="2 3">
    <name type="scientific">Bulleidia extructa W1219</name>
    <dbReference type="NCBI Taxonomy" id="679192"/>
    <lineage>
        <taxon>Bacteria</taxon>
        <taxon>Bacillati</taxon>
        <taxon>Bacillota</taxon>
        <taxon>Erysipelotrichia</taxon>
        <taxon>Erysipelotrichales</taxon>
        <taxon>Erysipelotrichaceae</taxon>
        <taxon>Bulleidia</taxon>
    </lineage>
</organism>
<dbReference type="RefSeq" id="WP_006627582.1">
    <property type="nucleotide sequence ID" value="NZ_ADFR01000016.1"/>
</dbReference>
<proteinExistence type="predicted"/>
<dbReference type="eggNOG" id="COG2755">
    <property type="taxonomic scope" value="Bacteria"/>
</dbReference>
<keyword evidence="1" id="KW-0812">Transmembrane</keyword>
<reference evidence="3" key="1">
    <citation type="submission" date="2009-12" db="EMBL/GenBank/DDBJ databases">
        <title>Sequence of Clostridiales genomosp. BVAB3 str. UPII9-5.</title>
        <authorList>
            <person name="Madupu R."/>
            <person name="Durkin A.S."/>
            <person name="Torralba M."/>
            <person name="Methe B."/>
            <person name="Sutton G.G."/>
            <person name="Strausberg R.L."/>
            <person name="Nelson K.E."/>
        </authorList>
    </citation>
    <scope>NUCLEOTIDE SEQUENCE [LARGE SCALE GENOMIC DNA]</scope>
    <source>
        <strain evidence="3">W1219</strain>
    </source>
</reference>
<dbReference type="InterPro" id="IPR036514">
    <property type="entry name" value="SGNH_hydro_sf"/>
</dbReference>
<sequence length="296" mass="34939">MKKIVQLFVKIGLFFLGLVVVVYVIGLPFGSLEKYGYHYQYVQPKLSTYQQEKPFSKEVLFVGDSLAWTGFNPKGYEKEFGIKNYNLSTTGQMTLDSYVMIREALKTQKPKIIVLEAHALFNATNKYNRFDLMNLFPIMNYHAMYRFDLKGKEDPHLGYYPDKTIEAYRKRMDYMKQKKIPFNPLNPYNITYLNRFNLKYLDKIKKLCHDSGVKLVLVSVPSPVNWNQKRHDEVEKWANQNGIRYIDYNLKLKQVKIDFEKDYRDGGDHLNDFGEEKIRKALGSYLVKELERGQQQ</sequence>
<keyword evidence="3" id="KW-1185">Reference proteome</keyword>
<protein>
    <recommendedName>
        <fullName evidence="4">SGNH hydrolase-type esterase domain-containing protein</fullName>
    </recommendedName>
</protein>
<comment type="caution">
    <text evidence="2">The sequence shown here is derived from an EMBL/GenBank/DDBJ whole genome shotgun (WGS) entry which is preliminary data.</text>
</comment>
<dbReference type="EMBL" id="ADFR01000016">
    <property type="protein sequence ID" value="EFC05188.1"/>
    <property type="molecule type" value="Genomic_DNA"/>
</dbReference>
<feature type="transmembrane region" description="Helical" evidence="1">
    <location>
        <begin position="7"/>
        <end position="29"/>
    </location>
</feature>
<gene>
    <name evidence="2" type="ORF">HMPREF9013_0469</name>
</gene>
<dbReference type="SUPFAM" id="SSF52266">
    <property type="entry name" value="SGNH hydrolase"/>
    <property type="match status" value="1"/>
</dbReference>
<evidence type="ECO:0000313" key="2">
    <source>
        <dbReference type="EMBL" id="EFC05188.1"/>
    </source>
</evidence>
<name>D2MQB9_9FIRM</name>
<dbReference type="Gene3D" id="3.40.50.1110">
    <property type="entry name" value="SGNH hydrolase"/>
    <property type="match status" value="1"/>
</dbReference>
<dbReference type="AlphaFoldDB" id="D2MQB9"/>
<accession>D2MQB9</accession>
<evidence type="ECO:0008006" key="4">
    <source>
        <dbReference type="Google" id="ProtNLM"/>
    </source>
</evidence>
<keyword evidence="1" id="KW-1133">Transmembrane helix</keyword>
<dbReference type="Proteomes" id="UP000005017">
    <property type="component" value="Unassembled WGS sequence"/>
</dbReference>
<keyword evidence="1" id="KW-0472">Membrane</keyword>
<evidence type="ECO:0000256" key="1">
    <source>
        <dbReference type="SAM" id="Phobius"/>
    </source>
</evidence>
<dbReference type="OrthoDB" id="9796702at2"/>